<dbReference type="Proteomes" id="UP000324241">
    <property type="component" value="Unassembled WGS sequence"/>
</dbReference>
<dbReference type="EMBL" id="QUQM01000004">
    <property type="protein sequence ID" value="KAA8647196.1"/>
    <property type="molecule type" value="Genomic_DNA"/>
</dbReference>
<dbReference type="OrthoDB" id="3353407at2759"/>
<reference evidence="2 3" key="1">
    <citation type="submission" date="2019-08" db="EMBL/GenBank/DDBJ databases">
        <title>The genome sequence of a newly discovered highly antifungal drug resistant Aspergillus species, Aspergillus tanneri NIH 1004.</title>
        <authorList>
            <person name="Mounaud S."/>
            <person name="Singh I."/>
            <person name="Joardar V."/>
            <person name="Pakala S."/>
            <person name="Pakala S."/>
            <person name="Venepally P."/>
            <person name="Chung J.K."/>
            <person name="Losada L."/>
            <person name="Nierman W.C."/>
        </authorList>
    </citation>
    <scope>NUCLEOTIDE SEQUENCE [LARGE SCALE GENOMIC DNA]</scope>
    <source>
        <strain evidence="2 3">NIH1004</strain>
    </source>
</reference>
<name>A0A5M9MMQ6_9EURO</name>
<dbReference type="RefSeq" id="XP_033426557.1">
    <property type="nucleotide sequence ID" value="XM_033570525.1"/>
</dbReference>
<feature type="region of interest" description="Disordered" evidence="1">
    <location>
        <begin position="64"/>
        <end position="84"/>
    </location>
</feature>
<dbReference type="Pfam" id="PF11885">
    <property type="entry name" value="DUF3405"/>
    <property type="match status" value="1"/>
</dbReference>
<dbReference type="PANTHER" id="PTHR36205">
    <property type="entry name" value="CHROMOSOME 19, WHOLE GENOME SHOTGUN SEQUENCE"/>
    <property type="match status" value="1"/>
</dbReference>
<evidence type="ECO:0000256" key="1">
    <source>
        <dbReference type="SAM" id="MobiDB-lite"/>
    </source>
</evidence>
<evidence type="ECO:0000313" key="2">
    <source>
        <dbReference type="EMBL" id="KAA8647196.1"/>
    </source>
</evidence>
<accession>A0A5M9MMQ6</accession>
<proteinExistence type="predicted"/>
<dbReference type="VEuPathDB" id="FungiDB:EYZ11_012493"/>
<evidence type="ECO:0000313" key="3">
    <source>
        <dbReference type="Proteomes" id="UP000324241"/>
    </source>
</evidence>
<sequence>MLSKKFTRYLGIAGSLCIFFVVAIAIPQEQKVLSAQDQYKQEIAKYPRLFLDFKSTLKKLSKSHNPTLIDDPRLQGKDKKGSGPLPKIYRPFPDYESDEWKASHRGTFTACVGPRGQLLNESLDDQVSAYEGVPKGFPTTLFGSHEAVGFDGQLSFDRYTRYGAYGFGEEEENVHNWAKPKRVNWDTISWGKLQTECVARNADRFSDGKTLHVAHPEIPPEVRSAVLLRSWIGKEYLENDLINMRSMIMELSLQSGGEYEVFLLVQVRDESIDILDEKTRQQLLKDNIPPEFWDITHFWNVGLVRRRYTNLNPEITEVHRSQWLPVQNFMLENPQFEYVWNWEVDVRWTGHLYELVDKSAEFGRRQPRRGLWERNERFYIPSYHGDYDHGFRKFVEGQTEQVTHGVWGRMPMPSFDERRLTLLPEGPSPPVPTPSLDKYEWGVGEEADLLGFLPYFNPHLTEWVIRYQVYGYDEPFTPRRACIVAHERLSRRLILAMDYENLEGRHMGSEMWPPSAALMYGLKAVTVPHPIYTDRMLPGDRVSRWFNSGIDGRSGSSPDSPFSWGREYRFNDVSWYFRCNLPGKLYWNFLGWEKDGTGGPRYEKSYGRHILPSILFHPIKNVVPDAESTSYYFEADIGVVVDAQGVS</sequence>
<comment type="caution">
    <text evidence="2">The sequence shown here is derived from an EMBL/GenBank/DDBJ whole genome shotgun (WGS) entry which is preliminary data.</text>
</comment>
<dbReference type="InterPro" id="IPR021822">
    <property type="entry name" value="DUF3405"/>
</dbReference>
<feature type="compositionally biased region" description="Basic and acidic residues" evidence="1">
    <location>
        <begin position="70"/>
        <end position="81"/>
    </location>
</feature>
<protein>
    <submittedName>
        <fullName evidence="2">Uncharacterized protein</fullName>
    </submittedName>
</protein>
<dbReference type="AlphaFoldDB" id="A0A5M9MMQ6"/>
<dbReference type="GeneID" id="54328588"/>
<dbReference type="PANTHER" id="PTHR36205:SF2">
    <property type="entry name" value="MAJOR FACILITATOR SUPERFAMILY TRANSPORTER"/>
    <property type="match status" value="1"/>
</dbReference>
<organism evidence="2 3">
    <name type="scientific">Aspergillus tanneri</name>
    <dbReference type="NCBI Taxonomy" id="1220188"/>
    <lineage>
        <taxon>Eukaryota</taxon>
        <taxon>Fungi</taxon>
        <taxon>Dikarya</taxon>
        <taxon>Ascomycota</taxon>
        <taxon>Pezizomycotina</taxon>
        <taxon>Eurotiomycetes</taxon>
        <taxon>Eurotiomycetidae</taxon>
        <taxon>Eurotiales</taxon>
        <taxon>Aspergillaceae</taxon>
        <taxon>Aspergillus</taxon>
        <taxon>Aspergillus subgen. Circumdati</taxon>
    </lineage>
</organism>
<gene>
    <name evidence="2" type="ORF">ATNIH1004_005886</name>
</gene>